<comment type="caution">
    <text evidence="9">The sequence shown here is derived from an EMBL/GenBank/DDBJ whole genome shotgun (WGS) entry which is preliminary data.</text>
</comment>
<dbReference type="InterPro" id="IPR007867">
    <property type="entry name" value="GMC_OxRtase_C"/>
</dbReference>
<feature type="region of interest" description="Disordered" evidence="4">
    <location>
        <begin position="707"/>
        <end position="726"/>
    </location>
</feature>
<evidence type="ECO:0000256" key="2">
    <source>
        <dbReference type="ARBA" id="ARBA00010790"/>
    </source>
</evidence>
<dbReference type="SUPFAM" id="SSF51905">
    <property type="entry name" value="FAD/NAD(P)-binding domain"/>
    <property type="match status" value="1"/>
</dbReference>
<feature type="region of interest" description="Disordered" evidence="4">
    <location>
        <begin position="772"/>
        <end position="825"/>
    </location>
</feature>
<dbReference type="GO" id="GO:0050660">
    <property type="term" value="F:flavin adenine dinucleotide binding"/>
    <property type="evidence" value="ECO:0007669"/>
    <property type="project" value="InterPro"/>
</dbReference>
<comment type="similarity">
    <text evidence="2 3">Belongs to the GMC oxidoreductase family.</text>
</comment>
<evidence type="ECO:0000259" key="8">
    <source>
        <dbReference type="PROSITE" id="PS00624"/>
    </source>
</evidence>
<keyword evidence="3" id="KW-0274">FAD</keyword>
<dbReference type="Gene3D" id="3.30.560.10">
    <property type="entry name" value="Glucose Oxidase, domain 3"/>
    <property type="match status" value="1"/>
</dbReference>
<keyword evidence="6" id="KW-0732">Signal</keyword>
<feature type="domain" description="Glucose-methanol-choline oxidoreductase N-terminal" evidence="7">
    <location>
        <begin position="114"/>
        <end position="137"/>
    </location>
</feature>
<keyword evidence="5" id="KW-1133">Transmembrane helix</keyword>
<dbReference type="AlphaFoldDB" id="A0AAD7F4Z6"/>
<keyword evidence="10" id="KW-1185">Reference proteome</keyword>
<dbReference type="EMBL" id="JARIHO010000001">
    <property type="protein sequence ID" value="KAJ7369082.1"/>
    <property type="molecule type" value="Genomic_DNA"/>
</dbReference>
<evidence type="ECO:0000256" key="6">
    <source>
        <dbReference type="SAM" id="SignalP"/>
    </source>
</evidence>
<feature type="compositionally biased region" description="Polar residues" evidence="4">
    <location>
        <begin position="657"/>
        <end position="667"/>
    </location>
</feature>
<feature type="signal peptide" evidence="6">
    <location>
        <begin position="1"/>
        <end position="15"/>
    </location>
</feature>
<evidence type="ECO:0000256" key="3">
    <source>
        <dbReference type="RuleBase" id="RU003968"/>
    </source>
</evidence>
<evidence type="ECO:0000256" key="1">
    <source>
        <dbReference type="ARBA" id="ARBA00001974"/>
    </source>
</evidence>
<keyword evidence="5" id="KW-0472">Membrane</keyword>
<sequence length="825" mass="86058">MRSLLPVLAASAVYAAVPQKRSTTDPTQLSGKTFDFVIVGGGTAGLALAGRLAEWSNITVAVIEAGSDGTEFQDQITVPGMSYLNGLTGTTFDWQYKTTPQTNAGGNPLSWPRGKGLGGSSAINGGFWCRGSTAEYDAWNTLQNGESGAQDWSWNTMQTYIKKAENFTPMSDANAATMSVTHDTNAHGMSGPIHSSYSDFQFPQLANWIPTMVAMGLPHALDPANGTNVGVSFVPSIINPTNGSRSDSNFGYITPFARSNLVVLTGYQVTKVNWNSTTAGAAVAGGVSFAASAGAKVYIVNAAKEVIISGGTIGSPQVLQLSGVGPKALITGLGIDSVIDLPGVGANLQDHLSASIYLKATDDNTWAALKADQDLWDAQLAIWRNNGTGMWTYWNEATAYPALADLMGNDASGWVSGLDLTKTLSTAASAASMDATVQAGVKAQYALLGEWAASPSIGQVELIFNMFGSGPGAIGIQFCIQHAFSRGYVQINSASAFDAPDINPNYLSVSYDADIMRAAFKYVRKITGTAPASSVIASETLPGSGTTADSDIDYYIAHNSGTEYHPTGTNSMLPLSLGGVVNTTLVVHGTTNVRVVDVSVMPMSVSAHTMATAYGVAEHAADLIKATYGAPITSANNSTTDSGSSSSDSNSNSAGDQPSSGNNVATSKSAMSTGAKAAIGAASGAAALLLIAQSFQALVLVRRRNTNKRRAGLSRAAGGKEDPWYADDDLPMQPRAPFMATAADRRHSAQPSEMSTDTAMTLAPGVEYSQKYSGFEQPQPQGEGEHFEPYGAVHSNLTTTDAAPLQHPPSPARYTDHGDNLGHLP</sequence>
<evidence type="ECO:0000313" key="10">
    <source>
        <dbReference type="Proteomes" id="UP001218218"/>
    </source>
</evidence>
<protein>
    <recommendedName>
        <fullName evidence="7 8">Glucose-methanol-choline oxidoreductase N-terminal domain-containing protein</fullName>
    </recommendedName>
</protein>
<evidence type="ECO:0000313" key="9">
    <source>
        <dbReference type="EMBL" id="KAJ7369082.1"/>
    </source>
</evidence>
<dbReference type="PROSITE" id="PS00624">
    <property type="entry name" value="GMC_OXRED_2"/>
    <property type="match status" value="1"/>
</dbReference>
<dbReference type="InterPro" id="IPR036188">
    <property type="entry name" value="FAD/NAD-bd_sf"/>
</dbReference>
<organism evidence="9 10">
    <name type="scientific">Mycena albidolilacea</name>
    <dbReference type="NCBI Taxonomy" id="1033008"/>
    <lineage>
        <taxon>Eukaryota</taxon>
        <taxon>Fungi</taxon>
        <taxon>Dikarya</taxon>
        <taxon>Basidiomycota</taxon>
        <taxon>Agaricomycotina</taxon>
        <taxon>Agaricomycetes</taxon>
        <taxon>Agaricomycetidae</taxon>
        <taxon>Agaricales</taxon>
        <taxon>Marasmiineae</taxon>
        <taxon>Mycenaceae</taxon>
        <taxon>Mycena</taxon>
    </lineage>
</organism>
<comment type="cofactor">
    <cofactor evidence="1">
        <name>FAD</name>
        <dbReference type="ChEBI" id="CHEBI:57692"/>
    </cofactor>
</comment>
<dbReference type="Gene3D" id="3.50.50.60">
    <property type="entry name" value="FAD/NAD(P)-binding domain"/>
    <property type="match status" value="1"/>
</dbReference>
<dbReference type="SUPFAM" id="SSF54373">
    <property type="entry name" value="FAD-linked reductases, C-terminal domain"/>
    <property type="match status" value="1"/>
</dbReference>
<feature type="chain" id="PRO_5042274330" description="Glucose-methanol-choline oxidoreductase N-terminal domain-containing protein" evidence="6">
    <location>
        <begin position="16"/>
        <end position="825"/>
    </location>
</feature>
<name>A0AAD7F4Z6_9AGAR</name>
<dbReference type="PANTHER" id="PTHR11552">
    <property type="entry name" value="GLUCOSE-METHANOL-CHOLINE GMC OXIDOREDUCTASE"/>
    <property type="match status" value="1"/>
</dbReference>
<feature type="compositionally biased region" description="Low complexity" evidence="4">
    <location>
        <begin position="634"/>
        <end position="656"/>
    </location>
</feature>
<dbReference type="Proteomes" id="UP001218218">
    <property type="component" value="Unassembled WGS sequence"/>
</dbReference>
<feature type="region of interest" description="Disordered" evidence="4">
    <location>
        <begin position="634"/>
        <end position="667"/>
    </location>
</feature>
<dbReference type="PROSITE" id="PS00623">
    <property type="entry name" value="GMC_OXRED_1"/>
    <property type="match status" value="1"/>
</dbReference>
<accession>A0AAD7F4Z6</accession>
<feature type="domain" description="Glucose-methanol-choline oxidoreductase N-terminal" evidence="8">
    <location>
        <begin position="311"/>
        <end position="325"/>
    </location>
</feature>
<feature type="compositionally biased region" description="Basic and acidic residues" evidence="4">
    <location>
        <begin position="814"/>
        <end position="825"/>
    </location>
</feature>
<keyword evidence="3" id="KW-0285">Flavoprotein</keyword>
<evidence type="ECO:0000256" key="4">
    <source>
        <dbReference type="SAM" id="MobiDB-lite"/>
    </source>
</evidence>
<keyword evidence="5" id="KW-0812">Transmembrane</keyword>
<reference evidence="9" key="1">
    <citation type="submission" date="2023-03" db="EMBL/GenBank/DDBJ databases">
        <title>Massive genome expansion in bonnet fungi (Mycena s.s.) driven by repeated elements and novel gene families across ecological guilds.</title>
        <authorList>
            <consortium name="Lawrence Berkeley National Laboratory"/>
            <person name="Harder C.B."/>
            <person name="Miyauchi S."/>
            <person name="Viragh M."/>
            <person name="Kuo A."/>
            <person name="Thoen E."/>
            <person name="Andreopoulos B."/>
            <person name="Lu D."/>
            <person name="Skrede I."/>
            <person name="Drula E."/>
            <person name="Henrissat B."/>
            <person name="Morin E."/>
            <person name="Kohler A."/>
            <person name="Barry K."/>
            <person name="LaButti K."/>
            <person name="Morin E."/>
            <person name="Salamov A."/>
            <person name="Lipzen A."/>
            <person name="Mereny Z."/>
            <person name="Hegedus B."/>
            <person name="Baldrian P."/>
            <person name="Stursova M."/>
            <person name="Weitz H."/>
            <person name="Taylor A."/>
            <person name="Grigoriev I.V."/>
            <person name="Nagy L.G."/>
            <person name="Martin F."/>
            <person name="Kauserud H."/>
        </authorList>
    </citation>
    <scope>NUCLEOTIDE SEQUENCE</scope>
    <source>
        <strain evidence="9">CBHHK002</strain>
    </source>
</reference>
<feature type="transmembrane region" description="Helical" evidence="5">
    <location>
        <begin position="677"/>
        <end position="701"/>
    </location>
</feature>
<dbReference type="GO" id="GO:0016614">
    <property type="term" value="F:oxidoreductase activity, acting on CH-OH group of donors"/>
    <property type="evidence" value="ECO:0007669"/>
    <property type="project" value="InterPro"/>
</dbReference>
<dbReference type="Pfam" id="PF05199">
    <property type="entry name" value="GMC_oxred_C"/>
    <property type="match status" value="1"/>
</dbReference>
<dbReference type="InterPro" id="IPR012132">
    <property type="entry name" value="GMC_OxRdtase"/>
</dbReference>
<dbReference type="InterPro" id="IPR000172">
    <property type="entry name" value="GMC_OxRdtase_N"/>
</dbReference>
<dbReference type="Pfam" id="PF00732">
    <property type="entry name" value="GMC_oxred_N"/>
    <property type="match status" value="1"/>
</dbReference>
<gene>
    <name evidence="9" type="ORF">DFH08DRAFT_920059</name>
</gene>
<proteinExistence type="inferred from homology"/>
<dbReference type="PANTHER" id="PTHR11552:SF218">
    <property type="entry name" value="GLUCOSE-METHANOL-CHOLINE OXIDOREDUCTASE N-TERMINAL DOMAIN-CONTAINING PROTEIN"/>
    <property type="match status" value="1"/>
</dbReference>
<evidence type="ECO:0000259" key="7">
    <source>
        <dbReference type="PROSITE" id="PS00623"/>
    </source>
</evidence>
<evidence type="ECO:0000256" key="5">
    <source>
        <dbReference type="SAM" id="Phobius"/>
    </source>
</evidence>